<dbReference type="InterPro" id="IPR017395">
    <property type="entry name" value="Chlorophyllase-like"/>
</dbReference>
<gene>
    <name evidence="10" type="primary">LOC120283744</name>
</gene>
<dbReference type="SUPFAM" id="SSF53474">
    <property type="entry name" value="alpha/beta-Hydrolases"/>
    <property type="match status" value="1"/>
</dbReference>
<dbReference type="GO" id="GO:0047746">
    <property type="term" value="F:chlorophyllase activity"/>
    <property type="evidence" value="ECO:0007669"/>
    <property type="project" value="UniProtKB-EC"/>
</dbReference>
<comment type="pathway">
    <text evidence="2">Porphyrin-containing compound metabolism; chlorophyll degradation.</text>
</comment>
<dbReference type="GO" id="GO:0005829">
    <property type="term" value="C:cytosol"/>
    <property type="evidence" value="ECO:0007669"/>
    <property type="project" value="UniProtKB-SubCell"/>
</dbReference>
<sequence length="309" mass="33547">MAMASNVTNVFEQGNYNTKLISINDPSTTTSFSIPPPKPLLIATPIQEGQFPILILLHGYLLYNNFYSQLILHIASHGYIVLAPQLYTVAGPDSSEEIRSAAALTDWISTGLAAILPKQVLLNTEKIAISGHSRGGKVAFALALGHAKTMKLSFSALMAIDPVDGMDKGKQTNPSILTYVPHSFDLKIAAMVIGSGLGGVKKNPIFPACAPKGVSHEDFYSECCAPAWHFVAKDYGHVDMLDDETEGFRGKASYCLCKSGKERKGMRRFVGGIMVAFMKAYLEGHDEDLKAIWTDPKIANIDISCNCFL</sequence>
<evidence type="ECO:0000256" key="7">
    <source>
        <dbReference type="ARBA" id="ARBA00022817"/>
    </source>
</evidence>
<keyword evidence="6" id="KW-0378">Hydrolase</keyword>
<evidence type="ECO:0000256" key="6">
    <source>
        <dbReference type="ARBA" id="ARBA00022801"/>
    </source>
</evidence>
<evidence type="ECO:0000256" key="5">
    <source>
        <dbReference type="ARBA" id="ARBA00022490"/>
    </source>
</evidence>
<evidence type="ECO:0000313" key="10">
    <source>
        <dbReference type="RefSeq" id="XP_039146406.1"/>
    </source>
</evidence>
<proteinExistence type="inferred from homology"/>
<keyword evidence="9" id="KW-1185">Reference proteome</keyword>
<evidence type="ECO:0000256" key="4">
    <source>
        <dbReference type="ARBA" id="ARBA00013226"/>
    </source>
</evidence>
<evidence type="ECO:0000256" key="3">
    <source>
        <dbReference type="ARBA" id="ARBA00010701"/>
    </source>
</evidence>
<dbReference type="EC" id="3.1.1.14" evidence="4"/>
<accession>A0AB40D279</accession>
<evidence type="ECO:0000256" key="8">
    <source>
        <dbReference type="ARBA" id="ARBA00053022"/>
    </source>
</evidence>
<dbReference type="Proteomes" id="UP001515500">
    <property type="component" value="Chromosome 19"/>
</dbReference>
<protein>
    <recommendedName>
        <fullName evidence="4">chlorophyllase</fullName>
        <ecNumber evidence="4">3.1.1.14</ecNumber>
    </recommendedName>
</protein>
<organism evidence="9 10">
    <name type="scientific">Dioscorea cayennensis subsp. rotundata</name>
    <name type="common">White Guinea yam</name>
    <name type="synonym">Dioscorea rotundata</name>
    <dbReference type="NCBI Taxonomy" id="55577"/>
    <lineage>
        <taxon>Eukaryota</taxon>
        <taxon>Viridiplantae</taxon>
        <taxon>Streptophyta</taxon>
        <taxon>Embryophyta</taxon>
        <taxon>Tracheophyta</taxon>
        <taxon>Spermatophyta</taxon>
        <taxon>Magnoliopsida</taxon>
        <taxon>Liliopsida</taxon>
        <taxon>Dioscoreales</taxon>
        <taxon>Dioscoreaceae</taxon>
        <taxon>Dioscorea</taxon>
    </lineage>
</organism>
<keyword evidence="5" id="KW-0963">Cytoplasm</keyword>
<comment type="subcellular location">
    <subcellularLocation>
        <location evidence="1">Cytoplasm</location>
        <location evidence="1">Cytosol</location>
    </subcellularLocation>
</comment>
<dbReference type="GeneID" id="120283744"/>
<dbReference type="InterPro" id="IPR029058">
    <property type="entry name" value="AB_hydrolase_fold"/>
</dbReference>
<dbReference type="Pfam" id="PF07224">
    <property type="entry name" value="Chlorophyllase"/>
    <property type="match status" value="1"/>
</dbReference>
<dbReference type="GO" id="GO:0015996">
    <property type="term" value="P:chlorophyll catabolic process"/>
    <property type="evidence" value="ECO:0007669"/>
    <property type="project" value="UniProtKB-KW"/>
</dbReference>
<reference evidence="10" key="1">
    <citation type="submission" date="2025-08" db="UniProtKB">
        <authorList>
            <consortium name="RefSeq"/>
        </authorList>
    </citation>
    <scope>IDENTIFICATION</scope>
</reference>
<comment type="similarity">
    <text evidence="3">Belongs to the AB hydrolase superfamily. Lipase family.</text>
</comment>
<evidence type="ECO:0000256" key="1">
    <source>
        <dbReference type="ARBA" id="ARBA00004514"/>
    </source>
</evidence>
<dbReference type="FunFam" id="3.40.50.1820:FF:000159">
    <property type="entry name" value="Chlorophyllase-2, chloroplastic"/>
    <property type="match status" value="1"/>
</dbReference>
<dbReference type="PANTHER" id="PTHR33428">
    <property type="entry name" value="CHLOROPHYLLASE-2, CHLOROPLASTIC"/>
    <property type="match status" value="1"/>
</dbReference>
<name>A0AB40D279_DIOCR</name>
<dbReference type="PANTHER" id="PTHR33428:SF2">
    <property type="entry name" value="CHLOROPHYLLASE-2"/>
    <property type="match status" value="1"/>
</dbReference>
<dbReference type="Gene3D" id="3.40.50.1820">
    <property type="entry name" value="alpha/beta hydrolase"/>
    <property type="match status" value="1"/>
</dbReference>
<evidence type="ECO:0000256" key="2">
    <source>
        <dbReference type="ARBA" id="ARBA00005212"/>
    </source>
</evidence>
<comment type="catalytic activity">
    <reaction evidence="8">
        <text>a chlorophyll + H2O = a chlorophyllide + phytol + H(+)</text>
        <dbReference type="Rhea" id="RHEA:19605"/>
        <dbReference type="ChEBI" id="CHEBI:15377"/>
        <dbReference type="ChEBI" id="CHEBI:15378"/>
        <dbReference type="ChEBI" id="CHEBI:17327"/>
        <dbReference type="ChEBI" id="CHEBI:139291"/>
        <dbReference type="ChEBI" id="CHEBI:139292"/>
        <dbReference type="EC" id="3.1.1.14"/>
    </reaction>
    <physiologicalReaction direction="left-to-right" evidence="8">
        <dbReference type="Rhea" id="RHEA:19606"/>
    </physiologicalReaction>
</comment>
<evidence type="ECO:0000313" key="9">
    <source>
        <dbReference type="Proteomes" id="UP001515500"/>
    </source>
</evidence>
<dbReference type="RefSeq" id="XP_039146406.1">
    <property type="nucleotide sequence ID" value="XM_039290472.1"/>
</dbReference>
<keyword evidence="7" id="KW-0881">Chlorophyll catabolism</keyword>
<dbReference type="AlphaFoldDB" id="A0AB40D279"/>